<protein>
    <recommendedName>
        <fullName evidence="13">G-protein coupled receptors family 1 profile domain-containing protein</fullName>
    </recommendedName>
</protein>
<dbReference type="PANTHER" id="PTHR24246">
    <property type="entry name" value="OLFACTORY RECEPTOR AND ADENOSINE RECEPTOR"/>
    <property type="match status" value="1"/>
</dbReference>
<dbReference type="PRINTS" id="PR00237">
    <property type="entry name" value="GPCRRHODOPSN"/>
</dbReference>
<evidence type="ECO:0000256" key="4">
    <source>
        <dbReference type="ARBA" id="ARBA00022692"/>
    </source>
</evidence>
<comment type="caution">
    <text evidence="14">The sequence shown here is derived from an EMBL/GenBank/DDBJ whole genome shotgun (WGS) entry which is preliminary data.</text>
</comment>
<keyword evidence="4 11" id="KW-0812">Transmembrane</keyword>
<dbReference type="InterPro" id="IPR017452">
    <property type="entry name" value="GPCR_Rhodpsn_7TM"/>
</dbReference>
<feature type="transmembrane region" description="Helical" evidence="12">
    <location>
        <begin position="85"/>
        <end position="106"/>
    </location>
</feature>
<evidence type="ECO:0000256" key="2">
    <source>
        <dbReference type="ARBA" id="ARBA00010663"/>
    </source>
</evidence>
<dbReference type="GO" id="GO:0004930">
    <property type="term" value="F:G protein-coupled receptor activity"/>
    <property type="evidence" value="ECO:0007669"/>
    <property type="project" value="UniProtKB-KW"/>
</dbReference>
<dbReference type="Pfam" id="PF00001">
    <property type="entry name" value="7tm_1"/>
    <property type="match status" value="1"/>
</dbReference>
<evidence type="ECO:0000256" key="8">
    <source>
        <dbReference type="ARBA" id="ARBA00023170"/>
    </source>
</evidence>
<dbReference type="InterPro" id="IPR000276">
    <property type="entry name" value="GPCR_Rhodpsn"/>
</dbReference>
<keyword evidence="3" id="KW-1003">Cell membrane</keyword>
<feature type="domain" description="G-protein coupled receptors family 1 profile" evidence="13">
    <location>
        <begin position="63"/>
        <end position="175"/>
    </location>
</feature>
<keyword evidence="5 12" id="KW-1133">Transmembrane helix</keyword>
<reference evidence="14 15" key="1">
    <citation type="submission" date="2018-04" db="EMBL/GenBank/DDBJ databases">
        <authorList>
            <person name="Zhang X."/>
            <person name="Yuan J."/>
            <person name="Li F."/>
            <person name="Xiang J."/>
        </authorList>
    </citation>
    <scope>NUCLEOTIDE SEQUENCE [LARGE SCALE GENOMIC DNA]</scope>
    <source>
        <tissue evidence="14">Muscle</tissue>
    </source>
</reference>
<reference evidence="14 15" key="2">
    <citation type="submission" date="2019-01" db="EMBL/GenBank/DDBJ databases">
        <title>The decoding of complex shrimp genome reveals the adaptation for benthos swimmer, frequently molting mechanism and breeding impact on genome.</title>
        <authorList>
            <person name="Sun Y."/>
            <person name="Gao Y."/>
            <person name="Yu Y."/>
        </authorList>
    </citation>
    <scope>NUCLEOTIDE SEQUENCE [LARGE SCALE GENOMIC DNA]</scope>
    <source>
        <tissue evidence="14">Muscle</tissue>
    </source>
</reference>
<proteinExistence type="inferred from homology"/>
<dbReference type="SUPFAM" id="SSF81321">
    <property type="entry name" value="Family A G protein-coupled receptor-like"/>
    <property type="match status" value="1"/>
</dbReference>
<accession>A0A423U1U9</accession>
<dbReference type="EMBL" id="QCYY01000789">
    <property type="protein sequence ID" value="ROT82682.1"/>
    <property type="molecule type" value="Genomic_DNA"/>
</dbReference>
<dbReference type="GO" id="GO:0005886">
    <property type="term" value="C:plasma membrane"/>
    <property type="evidence" value="ECO:0007669"/>
    <property type="project" value="UniProtKB-SubCell"/>
</dbReference>
<comment type="similarity">
    <text evidence="2 11">Belongs to the G-protein coupled receptor 1 family.</text>
</comment>
<evidence type="ECO:0000256" key="10">
    <source>
        <dbReference type="ARBA" id="ARBA00023224"/>
    </source>
</evidence>
<dbReference type="PROSITE" id="PS00237">
    <property type="entry name" value="G_PROTEIN_RECEP_F1_1"/>
    <property type="match status" value="1"/>
</dbReference>
<keyword evidence="6 11" id="KW-0297">G-protein coupled receptor</keyword>
<evidence type="ECO:0000313" key="14">
    <source>
        <dbReference type="EMBL" id="ROT82682.1"/>
    </source>
</evidence>
<organism evidence="14 15">
    <name type="scientific">Penaeus vannamei</name>
    <name type="common">Whiteleg shrimp</name>
    <name type="synonym">Litopenaeus vannamei</name>
    <dbReference type="NCBI Taxonomy" id="6689"/>
    <lineage>
        <taxon>Eukaryota</taxon>
        <taxon>Metazoa</taxon>
        <taxon>Ecdysozoa</taxon>
        <taxon>Arthropoda</taxon>
        <taxon>Crustacea</taxon>
        <taxon>Multicrustacea</taxon>
        <taxon>Malacostraca</taxon>
        <taxon>Eumalacostraca</taxon>
        <taxon>Eucarida</taxon>
        <taxon>Decapoda</taxon>
        <taxon>Dendrobranchiata</taxon>
        <taxon>Penaeoidea</taxon>
        <taxon>Penaeidae</taxon>
        <taxon>Penaeus</taxon>
    </lineage>
</organism>
<dbReference type="PROSITE" id="PS50262">
    <property type="entry name" value="G_PROTEIN_RECEP_F1_2"/>
    <property type="match status" value="1"/>
</dbReference>
<evidence type="ECO:0000259" key="13">
    <source>
        <dbReference type="PROSITE" id="PS50262"/>
    </source>
</evidence>
<evidence type="ECO:0000256" key="7">
    <source>
        <dbReference type="ARBA" id="ARBA00023136"/>
    </source>
</evidence>
<evidence type="ECO:0000256" key="9">
    <source>
        <dbReference type="ARBA" id="ARBA00023180"/>
    </source>
</evidence>
<keyword evidence="9" id="KW-0325">Glycoprotein</keyword>
<dbReference type="OrthoDB" id="9445642at2759"/>
<keyword evidence="7 12" id="KW-0472">Membrane</keyword>
<evidence type="ECO:0000256" key="5">
    <source>
        <dbReference type="ARBA" id="ARBA00022989"/>
    </source>
</evidence>
<sequence>MSVEIGNLSITTPLTAEGFTTPYPHSLTSTPEPVLLSSEPEEWKLDWTYTVTEILVAVVAVIGNALTVTVFAVDRKLRRLTNYYIVALAVADFLVGVLGIPFAILTSIGLPKPLWPCLLMLSTLLVLCTTSIFCLVAVSVDRYWAILYPLRYSRVMTAKIARCKYRLCPSFWVMTCSRLFAASGHASRDVAFERASSLVLPLPLPLVSSVCSYFD</sequence>
<keyword evidence="8 11" id="KW-0675">Receptor</keyword>
<evidence type="ECO:0000313" key="15">
    <source>
        <dbReference type="Proteomes" id="UP000283509"/>
    </source>
</evidence>
<evidence type="ECO:0000256" key="6">
    <source>
        <dbReference type="ARBA" id="ARBA00023040"/>
    </source>
</evidence>
<evidence type="ECO:0000256" key="3">
    <source>
        <dbReference type="ARBA" id="ARBA00022475"/>
    </source>
</evidence>
<gene>
    <name evidence="14" type="ORF">C7M84_024158</name>
</gene>
<dbReference type="AlphaFoldDB" id="A0A423U1U9"/>
<keyword evidence="10 11" id="KW-0807">Transducer</keyword>
<dbReference type="GO" id="GO:0001973">
    <property type="term" value="P:G protein-coupled adenosine receptor signaling pathway"/>
    <property type="evidence" value="ECO:0007669"/>
    <property type="project" value="TreeGrafter"/>
</dbReference>
<evidence type="ECO:0000256" key="1">
    <source>
        <dbReference type="ARBA" id="ARBA00004651"/>
    </source>
</evidence>
<name>A0A423U1U9_PENVA</name>
<dbReference type="PANTHER" id="PTHR24246:SF27">
    <property type="entry name" value="ADENOSINE RECEPTOR, ISOFORM A"/>
    <property type="match status" value="1"/>
</dbReference>
<dbReference type="Gene3D" id="1.20.1070.10">
    <property type="entry name" value="Rhodopsin 7-helix transmembrane proteins"/>
    <property type="match status" value="1"/>
</dbReference>
<dbReference type="Proteomes" id="UP000283509">
    <property type="component" value="Unassembled WGS sequence"/>
</dbReference>
<evidence type="ECO:0000256" key="11">
    <source>
        <dbReference type="RuleBase" id="RU000688"/>
    </source>
</evidence>
<feature type="transmembrane region" description="Helical" evidence="12">
    <location>
        <begin position="54"/>
        <end position="73"/>
    </location>
</feature>
<feature type="transmembrane region" description="Helical" evidence="12">
    <location>
        <begin position="118"/>
        <end position="144"/>
    </location>
</feature>
<evidence type="ECO:0000256" key="12">
    <source>
        <dbReference type="SAM" id="Phobius"/>
    </source>
</evidence>
<dbReference type="GO" id="GO:0007189">
    <property type="term" value="P:adenylate cyclase-activating G protein-coupled receptor signaling pathway"/>
    <property type="evidence" value="ECO:0007669"/>
    <property type="project" value="TreeGrafter"/>
</dbReference>
<keyword evidence="15" id="KW-1185">Reference proteome</keyword>
<comment type="subcellular location">
    <subcellularLocation>
        <location evidence="1">Cell membrane</location>
        <topology evidence="1">Multi-pass membrane protein</topology>
    </subcellularLocation>
</comment>